<protein>
    <submittedName>
        <fullName evidence="2">Uncharacterized protein</fullName>
    </submittedName>
</protein>
<keyword evidence="3" id="KW-1185">Reference proteome</keyword>
<accession>A0AB34IBR4</accession>
<evidence type="ECO:0000256" key="1">
    <source>
        <dbReference type="SAM" id="MobiDB-lite"/>
    </source>
</evidence>
<organism evidence="2 3">
    <name type="scientific">Prymnesium parvum</name>
    <name type="common">Toxic golden alga</name>
    <dbReference type="NCBI Taxonomy" id="97485"/>
    <lineage>
        <taxon>Eukaryota</taxon>
        <taxon>Haptista</taxon>
        <taxon>Haptophyta</taxon>
        <taxon>Prymnesiophyceae</taxon>
        <taxon>Prymnesiales</taxon>
        <taxon>Prymnesiaceae</taxon>
        <taxon>Prymnesium</taxon>
    </lineage>
</organism>
<feature type="region of interest" description="Disordered" evidence="1">
    <location>
        <begin position="33"/>
        <end position="68"/>
    </location>
</feature>
<reference evidence="2 3" key="1">
    <citation type="journal article" date="2024" name="Science">
        <title>Giant polyketide synthase enzymes in the biosynthesis of giant marine polyether toxins.</title>
        <authorList>
            <person name="Fallon T.R."/>
            <person name="Shende V.V."/>
            <person name="Wierzbicki I.H."/>
            <person name="Pendleton A.L."/>
            <person name="Watervoot N.F."/>
            <person name="Auber R.P."/>
            <person name="Gonzalez D.J."/>
            <person name="Wisecaver J.H."/>
            <person name="Moore B.S."/>
        </authorList>
    </citation>
    <scope>NUCLEOTIDE SEQUENCE [LARGE SCALE GENOMIC DNA]</scope>
    <source>
        <strain evidence="2 3">12B1</strain>
    </source>
</reference>
<evidence type="ECO:0000313" key="3">
    <source>
        <dbReference type="Proteomes" id="UP001515480"/>
    </source>
</evidence>
<comment type="caution">
    <text evidence="2">The sequence shown here is derived from an EMBL/GenBank/DDBJ whole genome shotgun (WGS) entry which is preliminary data.</text>
</comment>
<gene>
    <name evidence="2" type="ORF">AB1Y20_017172</name>
</gene>
<dbReference type="AlphaFoldDB" id="A0AB34IBR4"/>
<name>A0AB34IBR4_PRYPA</name>
<dbReference type="EMBL" id="JBGBPQ010000033">
    <property type="protein sequence ID" value="KAL1495314.1"/>
    <property type="molecule type" value="Genomic_DNA"/>
</dbReference>
<dbReference type="Proteomes" id="UP001515480">
    <property type="component" value="Unassembled WGS sequence"/>
</dbReference>
<evidence type="ECO:0000313" key="2">
    <source>
        <dbReference type="EMBL" id="KAL1495314.1"/>
    </source>
</evidence>
<proteinExistence type="predicted"/>
<sequence>MSSLPFPCLPISPCLPTTRAAVHSLATAAATRNAAWPSPSAVTASLSSARRGGGGGGGAAASSISACRGRSCVPVDEMEGAEGVEGVMEEEVEKSEVG</sequence>